<organism evidence="2">
    <name type="scientific">viral metagenome</name>
    <dbReference type="NCBI Taxonomy" id="1070528"/>
    <lineage>
        <taxon>unclassified sequences</taxon>
        <taxon>metagenomes</taxon>
        <taxon>organismal metagenomes</taxon>
    </lineage>
</organism>
<protein>
    <recommendedName>
        <fullName evidence="1">Phage tail assembly chaperone-like domain-containing protein</fullName>
    </recommendedName>
</protein>
<reference evidence="2" key="1">
    <citation type="journal article" date="2020" name="Nature">
        <title>Giant virus diversity and host interactions through global metagenomics.</title>
        <authorList>
            <person name="Schulz F."/>
            <person name="Roux S."/>
            <person name="Paez-Espino D."/>
            <person name="Jungbluth S."/>
            <person name="Walsh D.A."/>
            <person name="Denef V.J."/>
            <person name="McMahon K.D."/>
            <person name="Konstantinidis K.T."/>
            <person name="Eloe-Fadrosh E.A."/>
            <person name="Kyrpides N.C."/>
            <person name="Woyke T."/>
        </authorList>
    </citation>
    <scope>NUCLEOTIDE SEQUENCE</scope>
    <source>
        <strain evidence="2">GVMAG-M-3300018428-35</strain>
    </source>
</reference>
<dbReference type="Gene3D" id="6.10.140.1310">
    <property type="match status" value="1"/>
</dbReference>
<dbReference type="AlphaFoldDB" id="A0A6C0BTV8"/>
<evidence type="ECO:0000259" key="1">
    <source>
        <dbReference type="Pfam" id="PF16778"/>
    </source>
</evidence>
<proteinExistence type="predicted"/>
<dbReference type="Pfam" id="PF16778">
    <property type="entry name" value="Phage_tail_APC"/>
    <property type="match status" value="1"/>
</dbReference>
<dbReference type="InterPro" id="IPR031893">
    <property type="entry name" value="Phage_tail_APC"/>
</dbReference>
<evidence type="ECO:0000313" key="2">
    <source>
        <dbReference type="EMBL" id="QHS95472.1"/>
    </source>
</evidence>
<name>A0A6C0BTV8_9ZZZZ</name>
<dbReference type="EMBL" id="MN739252">
    <property type="protein sequence ID" value="QHS95472.1"/>
    <property type="molecule type" value="Genomic_DNA"/>
</dbReference>
<accession>A0A6C0BTV8</accession>
<sequence>MIDLDYSDSLNSLRPNANYSVIGNNYDSIIWNDNNYTKPTKSELDTELIRLRHEWKMNEIRQKRDRLLVESDKYSLSDFPHSTDEIKNSWLSYRQLLRNITNNLDTTSITIDIDDNGEIRINNLTWPIPPS</sequence>
<feature type="domain" description="Phage tail assembly chaperone-like" evidence="1">
    <location>
        <begin position="58"/>
        <end position="130"/>
    </location>
</feature>